<organism evidence="2 3">
    <name type="scientific">Mycena albidolilacea</name>
    <dbReference type="NCBI Taxonomy" id="1033008"/>
    <lineage>
        <taxon>Eukaryota</taxon>
        <taxon>Fungi</taxon>
        <taxon>Dikarya</taxon>
        <taxon>Basidiomycota</taxon>
        <taxon>Agaricomycotina</taxon>
        <taxon>Agaricomycetes</taxon>
        <taxon>Agaricomycetidae</taxon>
        <taxon>Agaricales</taxon>
        <taxon>Marasmiineae</taxon>
        <taxon>Mycenaceae</taxon>
        <taxon>Mycena</taxon>
    </lineage>
</organism>
<sequence>MYAFLFQLHCDLSNQDREPVAIQFQIPINSNIIGVAPATRTTSYGRDVFFAVAYAEICDMMGLDPATASIGFKWDNEKANAPTHVLANAADWVNCIENGLGQQKRARTRTVVCMIRNRKLPTETATAPAAPGARGTKRKSAGGPKDTPNGKRTFDFTKEYRELSKRLECSTHKNQSCFVSTADGHYVRIEPMNVTLWAKEIPMAVPKARTKNLPFWANFDP</sequence>
<feature type="region of interest" description="Disordered" evidence="1">
    <location>
        <begin position="123"/>
        <end position="153"/>
    </location>
</feature>
<feature type="compositionally biased region" description="Low complexity" evidence="1">
    <location>
        <begin position="123"/>
        <end position="133"/>
    </location>
</feature>
<protein>
    <submittedName>
        <fullName evidence="2">Uncharacterized protein</fullName>
    </submittedName>
</protein>
<gene>
    <name evidence="2" type="ORF">DFH08DRAFT_1022112</name>
</gene>
<reference evidence="2" key="1">
    <citation type="submission" date="2023-03" db="EMBL/GenBank/DDBJ databases">
        <title>Massive genome expansion in bonnet fungi (Mycena s.s.) driven by repeated elements and novel gene families across ecological guilds.</title>
        <authorList>
            <consortium name="Lawrence Berkeley National Laboratory"/>
            <person name="Harder C.B."/>
            <person name="Miyauchi S."/>
            <person name="Viragh M."/>
            <person name="Kuo A."/>
            <person name="Thoen E."/>
            <person name="Andreopoulos B."/>
            <person name="Lu D."/>
            <person name="Skrede I."/>
            <person name="Drula E."/>
            <person name="Henrissat B."/>
            <person name="Morin E."/>
            <person name="Kohler A."/>
            <person name="Barry K."/>
            <person name="LaButti K."/>
            <person name="Morin E."/>
            <person name="Salamov A."/>
            <person name="Lipzen A."/>
            <person name="Mereny Z."/>
            <person name="Hegedus B."/>
            <person name="Baldrian P."/>
            <person name="Stursova M."/>
            <person name="Weitz H."/>
            <person name="Taylor A."/>
            <person name="Grigoriev I.V."/>
            <person name="Nagy L.G."/>
            <person name="Martin F."/>
            <person name="Kauserud H."/>
        </authorList>
    </citation>
    <scope>NUCLEOTIDE SEQUENCE</scope>
    <source>
        <strain evidence="2">CBHHK002</strain>
    </source>
</reference>
<proteinExistence type="predicted"/>
<keyword evidence="3" id="KW-1185">Reference proteome</keyword>
<evidence type="ECO:0000313" key="2">
    <source>
        <dbReference type="EMBL" id="KAJ7330986.1"/>
    </source>
</evidence>
<name>A0AAD6ZNL4_9AGAR</name>
<dbReference type="AlphaFoldDB" id="A0AAD6ZNL4"/>
<accession>A0AAD6ZNL4</accession>
<dbReference type="EMBL" id="JARIHO010000036">
    <property type="protein sequence ID" value="KAJ7330986.1"/>
    <property type="molecule type" value="Genomic_DNA"/>
</dbReference>
<dbReference type="Proteomes" id="UP001218218">
    <property type="component" value="Unassembled WGS sequence"/>
</dbReference>
<evidence type="ECO:0000256" key="1">
    <source>
        <dbReference type="SAM" id="MobiDB-lite"/>
    </source>
</evidence>
<comment type="caution">
    <text evidence="2">The sequence shown here is derived from an EMBL/GenBank/DDBJ whole genome shotgun (WGS) entry which is preliminary data.</text>
</comment>
<evidence type="ECO:0000313" key="3">
    <source>
        <dbReference type="Proteomes" id="UP001218218"/>
    </source>
</evidence>